<dbReference type="Proteomes" id="UP001152519">
    <property type="component" value="Unassembled WGS sequence"/>
</dbReference>
<dbReference type="AlphaFoldDB" id="A0A9W4E332"/>
<dbReference type="InterPro" id="IPR036291">
    <property type="entry name" value="NAD(P)-bd_dom_sf"/>
</dbReference>
<dbReference type="PANTHER" id="PTHR12126:SF11">
    <property type="entry name" value="NADH DEHYDROGENASE [UBIQUINONE] 1 ALPHA SUBCOMPLEX SUBUNIT 9, MITOCHONDRIAL"/>
    <property type="match status" value="1"/>
</dbReference>
<comment type="caution">
    <text evidence="2">The sequence shown here is derived from an EMBL/GenBank/DDBJ whole genome shotgun (WGS) entry which is preliminary data.</text>
</comment>
<reference evidence="2" key="1">
    <citation type="submission" date="2021-05" db="EMBL/GenBank/DDBJ databases">
        <authorList>
            <person name="Arsene-Ploetze F."/>
        </authorList>
    </citation>
    <scope>NUCLEOTIDE SEQUENCE</scope>
    <source>
        <strain evidence="2">DSM 42138</strain>
    </source>
</reference>
<dbReference type="Pfam" id="PF13460">
    <property type="entry name" value="NAD_binding_10"/>
    <property type="match status" value="1"/>
</dbReference>
<dbReference type="PANTHER" id="PTHR12126">
    <property type="entry name" value="NADH-UBIQUINONE OXIDOREDUCTASE 39 KDA SUBUNIT-RELATED"/>
    <property type="match status" value="1"/>
</dbReference>
<evidence type="ECO:0000259" key="1">
    <source>
        <dbReference type="Pfam" id="PF13460"/>
    </source>
</evidence>
<sequence length="255" mass="26915">MITSPILVTGGTGTLGRHVLPMLRDAGRTVRVLTRHSRESADDGVEYVTGDLLQDTGVGPAVAGVHTVLHLAGSNKGDDEATRHLVRAAVEADVRHLLVISVIGADTVPLGFLRTKLAAERVVAESGLPWTVLRAAQFHDLALTMAKGMARLPVVPVPSGMRLQPVDVRDVAARLTRLALGEPAGRVPDLAGPAVYPVADLVRGYLTARGKHRPLLPVPLPGKAGRAYRAGANLTLEGADTGSRTWEDFLAERAA</sequence>
<dbReference type="InterPro" id="IPR051207">
    <property type="entry name" value="ComplexI_NDUFA9_subunit"/>
</dbReference>
<name>A0A9W4E332_9ACTN</name>
<accession>A0A9W4E332</accession>
<gene>
    <name evidence="2" type="ORF">SCOCK_160156</name>
</gene>
<dbReference type="GO" id="GO:0044877">
    <property type="term" value="F:protein-containing complex binding"/>
    <property type="evidence" value="ECO:0007669"/>
    <property type="project" value="TreeGrafter"/>
</dbReference>
<proteinExistence type="predicted"/>
<protein>
    <submittedName>
        <fullName evidence="2">NAD(P)-bd_dom domain-containing protein</fullName>
    </submittedName>
</protein>
<dbReference type="EMBL" id="CAJSLV010000044">
    <property type="protein sequence ID" value="CAG6392375.1"/>
    <property type="molecule type" value="Genomic_DNA"/>
</dbReference>
<evidence type="ECO:0000313" key="3">
    <source>
        <dbReference type="Proteomes" id="UP001152519"/>
    </source>
</evidence>
<organism evidence="2 3">
    <name type="scientific">Actinacidiphila cocklensis</name>
    <dbReference type="NCBI Taxonomy" id="887465"/>
    <lineage>
        <taxon>Bacteria</taxon>
        <taxon>Bacillati</taxon>
        <taxon>Actinomycetota</taxon>
        <taxon>Actinomycetes</taxon>
        <taxon>Kitasatosporales</taxon>
        <taxon>Streptomycetaceae</taxon>
        <taxon>Actinacidiphila</taxon>
    </lineage>
</organism>
<feature type="domain" description="NAD(P)-binding" evidence="1">
    <location>
        <begin position="10"/>
        <end position="141"/>
    </location>
</feature>
<evidence type="ECO:0000313" key="2">
    <source>
        <dbReference type="EMBL" id="CAG6392375.1"/>
    </source>
</evidence>
<dbReference type="Gene3D" id="3.40.50.720">
    <property type="entry name" value="NAD(P)-binding Rossmann-like Domain"/>
    <property type="match status" value="1"/>
</dbReference>
<keyword evidence="3" id="KW-1185">Reference proteome</keyword>
<dbReference type="SUPFAM" id="SSF51735">
    <property type="entry name" value="NAD(P)-binding Rossmann-fold domains"/>
    <property type="match status" value="1"/>
</dbReference>
<dbReference type="InterPro" id="IPR016040">
    <property type="entry name" value="NAD(P)-bd_dom"/>
</dbReference>